<protein>
    <submittedName>
        <fullName evidence="3">S-layer homology domain-containing protein</fullName>
    </submittedName>
</protein>
<proteinExistence type="predicted"/>
<evidence type="ECO:0000259" key="2">
    <source>
        <dbReference type="PROSITE" id="PS51272"/>
    </source>
</evidence>
<feature type="chain" id="PRO_5040928193" evidence="1">
    <location>
        <begin position="25"/>
        <end position="205"/>
    </location>
</feature>
<dbReference type="Proteomes" id="UP001152173">
    <property type="component" value="Unassembled WGS sequence"/>
</dbReference>
<dbReference type="Pfam" id="PF00395">
    <property type="entry name" value="SLH"/>
    <property type="match status" value="2"/>
</dbReference>
<gene>
    <name evidence="3" type="ORF">M9R32_05465</name>
</gene>
<reference evidence="3" key="1">
    <citation type="submission" date="2022-05" db="EMBL/GenBank/DDBJ databases">
        <authorList>
            <person name="Colautti A."/>
            <person name="Iacumin L."/>
        </authorList>
    </citation>
    <scope>NUCLEOTIDE SEQUENCE</scope>
    <source>
        <strain evidence="3">SK 55</strain>
    </source>
</reference>
<name>A0A9X3LEP2_9BACL</name>
<sequence length="205" mass="22077">MLKKSLLLLSLAIVALLPINSVFAAFSDVNDTYKPAVDHIVSKGYAQGISETQFGISNEIKRIDAAVMIAHVNGFTPEGNYPQAGFTDVPENRQWAVNALAANGIMNGLSTKTFGSYQSMSREQMAKVIALTYDLTATSMDIPFTDVLSTVKPYVAALLENNITQGKTATEFGSKANITRGEFALFIYRAETAGSLTPPEVISVD</sequence>
<feature type="domain" description="SLH" evidence="2">
    <location>
        <begin position="20"/>
        <end position="83"/>
    </location>
</feature>
<dbReference type="PROSITE" id="PS51272">
    <property type="entry name" value="SLH"/>
    <property type="match status" value="2"/>
</dbReference>
<feature type="signal peptide" evidence="1">
    <location>
        <begin position="1"/>
        <end position="24"/>
    </location>
</feature>
<dbReference type="AlphaFoldDB" id="A0A9X3LEP2"/>
<dbReference type="RefSeq" id="WP_269925726.1">
    <property type="nucleotide sequence ID" value="NZ_JAMKBJ010000003.1"/>
</dbReference>
<accession>A0A9X3LEP2</accession>
<evidence type="ECO:0000313" key="4">
    <source>
        <dbReference type="Proteomes" id="UP001152173"/>
    </source>
</evidence>
<dbReference type="EMBL" id="JAMKBJ010000003">
    <property type="protein sequence ID" value="MCZ8536630.1"/>
    <property type="molecule type" value="Genomic_DNA"/>
</dbReference>
<evidence type="ECO:0000313" key="3">
    <source>
        <dbReference type="EMBL" id="MCZ8536630.1"/>
    </source>
</evidence>
<keyword evidence="4" id="KW-1185">Reference proteome</keyword>
<evidence type="ECO:0000256" key="1">
    <source>
        <dbReference type="SAM" id="SignalP"/>
    </source>
</evidence>
<dbReference type="InterPro" id="IPR001119">
    <property type="entry name" value="SLH_dom"/>
</dbReference>
<feature type="domain" description="SLH" evidence="2">
    <location>
        <begin position="138"/>
        <end position="201"/>
    </location>
</feature>
<organism evidence="3 4">
    <name type="scientific">Paenisporosarcina quisquiliarum</name>
    <dbReference type="NCBI Taxonomy" id="365346"/>
    <lineage>
        <taxon>Bacteria</taxon>
        <taxon>Bacillati</taxon>
        <taxon>Bacillota</taxon>
        <taxon>Bacilli</taxon>
        <taxon>Bacillales</taxon>
        <taxon>Caryophanaceae</taxon>
        <taxon>Paenisporosarcina</taxon>
    </lineage>
</organism>
<keyword evidence="1" id="KW-0732">Signal</keyword>
<comment type="caution">
    <text evidence="3">The sequence shown here is derived from an EMBL/GenBank/DDBJ whole genome shotgun (WGS) entry which is preliminary data.</text>
</comment>